<evidence type="ECO:0000256" key="6">
    <source>
        <dbReference type="ARBA" id="ARBA00022763"/>
    </source>
</evidence>
<feature type="coiled-coil region" evidence="12">
    <location>
        <begin position="335"/>
        <end position="489"/>
    </location>
</feature>
<gene>
    <name evidence="16" type="primary">LOC101848082</name>
</gene>
<keyword evidence="6" id="KW-0227">DNA damage</keyword>
<evidence type="ECO:0000256" key="3">
    <source>
        <dbReference type="ARBA" id="ARBA00006793"/>
    </source>
</evidence>
<dbReference type="SUPFAM" id="SSF52540">
    <property type="entry name" value="P-loop containing nucleoside triphosphate hydrolases"/>
    <property type="match status" value="1"/>
</dbReference>
<evidence type="ECO:0000256" key="9">
    <source>
        <dbReference type="ARBA" id="ARBA00023172"/>
    </source>
</evidence>
<dbReference type="SUPFAM" id="SSF57997">
    <property type="entry name" value="Tropomyosin"/>
    <property type="match status" value="1"/>
</dbReference>
<dbReference type="InterPro" id="IPR027417">
    <property type="entry name" value="P-loop_NTPase"/>
</dbReference>
<keyword evidence="5" id="KW-0547">Nucleotide-binding</keyword>
<comment type="similarity">
    <text evidence="3">Belongs to the SMC family. SMC6 subfamily.</text>
</comment>
<evidence type="ECO:0000256" key="2">
    <source>
        <dbReference type="ARBA" id="ARBA00004286"/>
    </source>
</evidence>
<feature type="compositionally biased region" description="Acidic residues" evidence="13">
    <location>
        <begin position="25"/>
        <end position="40"/>
    </location>
</feature>
<evidence type="ECO:0000256" key="10">
    <source>
        <dbReference type="ARBA" id="ARBA00023204"/>
    </source>
</evidence>
<accession>A0ABM1ABY3</accession>
<dbReference type="RefSeq" id="XP_012944778.1">
    <property type="nucleotide sequence ID" value="XM_013089324.2"/>
</dbReference>
<keyword evidence="8 12" id="KW-0175">Coiled coil</keyword>
<evidence type="ECO:0000256" key="5">
    <source>
        <dbReference type="ARBA" id="ARBA00022741"/>
    </source>
</evidence>
<dbReference type="InterPro" id="IPR036277">
    <property type="entry name" value="SMC_hinge_sf"/>
</dbReference>
<dbReference type="Gene3D" id="3.40.50.300">
    <property type="entry name" value="P-loop containing nucleotide triphosphate hydrolases"/>
    <property type="match status" value="2"/>
</dbReference>
<dbReference type="Pfam" id="PF02463">
    <property type="entry name" value="SMC_N"/>
    <property type="match status" value="1"/>
</dbReference>
<evidence type="ECO:0000256" key="12">
    <source>
        <dbReference type="SAM" id="Coils"/>
    </source>
</evidence>
<organism evidence="15 16">
    <name type="scientific">Aplysia californica</name>
    <name type="common">California sea hare</name>
    <dbReference type="NCBI Taxonomy" id="6500"/>
    <lineage>
        <taxon>Eukaryota</taxon>
        <taxon>Metazoa</taxon>
        <taxon>Spiralia</taxon>
        <taxon>Lophotrochozoa</taxon>
        <taxon>Mollusca</taxon>
        <taxon>Gastropoda</taxon>
        <taxon>Heterobranchia</taxon>
        <taxon>Euthyneura</taxon>
        <taxon>Tectipleura</taxon>
        <taxon>Aplysiida</taxon>
        <taxon>Aplysioidea</taxon>
        <taxon>Aplysiidae</taxon>
        <taxon>Aplysia</taxon>
    </lineage>
</organism>
<keyword evidence="7" id="KW-0067">ATP-binding</keyword>
<evidence type="ECO:0000256" key="8">
    <source>
        <dbReference type="ARBA" id="ARBA00023054"/>
    </source>
</evidence>
<dbReference type="GeneID" id="101848082"/>
<dbReference type="Proteomes" id="UP000694888">
    <property type="component" value="Unplaced"/>
</dbReference>
<keyword evidence="11" id="KW-0539">Nucleus</keyword>
<keyword evidence="4" id="KW-0158">Chromosome</keyword>
<feature type="coiled-coil region" evidence="12">
    <location>
        <begin position="683"/>
        <end position="710"/>
    </location>
</feature>
<keyword evidence="10" id="KW-0234">DNA repair</keyword>
<reference evidence="16" key="1">
    <citation type="submission" date="2025-08" db="UniProtKB">
        <authorList>
            <consortium name="RefSeq"/>
        </authorList>
    </citation>
    <scope>IDENTIFICATION</scope>
</reference>
<comment type="subcellular location">
    <subcellularLocation>
        <location evidence="2">Chromosome</location>
    </subcellularLocation>
    <subcellularLocation>
        <location evidence="1">Nucleus</location>
    </subcellularLocation>
</comment>
<keyword evidence="9" id="KW-0233">DNA recombination</keyword>
<feature type="coiled-coil region" evidence="12">
    <location>
        <begin position="823"/>
        <end position="905"/>
    </location>
</feature>
<proteinExistence type="inferred from homology"/>
<evidence type="ECO:0000256" key="7">
    <source>
        <dbReference type="ARBA" id="ARBA00022840"/>
    </source>
</evidence>
<dbReference type="PANTHER" id="PTHR19306">
    <property type="entry name" value="STRUCTURAL MAINTENANCE OF CHROMOSOMES 5,6 SMC5, SMC6"/>
    <property type="match status" value="1"/>
</dbReference>
<evidence type="ECO:0000256" key="1">
    <source>
        <dbReference type="ARBA" id="ARBA00004123"/>
    </source>
</evidence>
<evidence type="ECO:0000256" key="4">
    <source>
        <dbReference type="ARBA" id="ARBA00022454"/>
    </source>
</evidence>
<dbReference type="InterPro" id="IPR003395">
    <property type="entry name" value="RecF/RecN/SMC_N"/>
</dbReference>
<keyword evidence="15" id="KW-1185">Reference proteome</keyword>
<name>A0ABM1ABY3_APLCA</name>
<dbReference type="Gene3D" id="1.10.287.1490">
    <property type="match status" value="1"/>
</dbReference>
<evidence type="ECO:0000313" key="15">
    <source>
        <dbReference type="Proteomes" id="UP000694888"/>
    </source>
</evidence>
<feature type="domain" description="RecF/RecN/SMC N-terminal" evidence="14">
    <location>
        <begin position="73"/>
        <end position="1075"/>
    </location>
</feature>
<feature type="region of interest" description="Disordered" evidence="13">
    <location>
        <begin position="1"/>
        <end position="42"/>
    </location>
</feature>
<sequence>MSKRRKSPDENFPTASPRKRHRLELEDEEDSGGDENDESVIESSLQDSSTSLLLANGQLARASAACAPVAGVIKRVSMSNFMCHDRLDVVLGSHVNFIVGRNGSGKSAVMTALVLGLGGKASVTSRGNAVKNFVKSGKRSAWVEVVLNNKGKDSYKPHIYGGKIVVHRRFTVEGASSYNIKSEKGQHISDKSHELARITDHLNIQVDNPVSILNQDTSRNFLNSKSATDKFKFFMKATQLEQMSSDYDQVRRKKEGAKQIILDKEQTLPGMRSEVREWETKFKNMTALSELKVKVKHLKHEMAWALVNQKERGLRPMEKTLSNEMEALPRFQKKVEDSKRQVEGWEVRHKEVQERLIECSEEVKSLEPVLQEKKRDIQKAKERLQPIQIKLKECERELAVTRRDRKQCQERIEELRTAASHDYEAERKQREEQIAKLEGQLEKLSLELRVKEHSVEQFRGAVAKNKSDLAAIEAQLKSREHRLRTVENTLGDLRRAKDDRLLRFGAWMPAVLEKIRQNSRKFHRVPIGPLGVCFDLLDSKWAMAVETCLRGLVSSFVCHDHHDERLLLSFFSVCPRSRRPTVIISAFSDHPYNVTSTRCQSDRYQCVLDVLKCDDPMVVNTLIDQRTIERVVLIEDSGEARTVMQRHPPRNARECFTLEGDQVYSEPTFRYYSNDKMSVKFLMADVAEQVKALERDQDHLTKERARLIEQARSSKYEMGRNQQEEKKLLTQCNKNKEQAARIDYDIKELRNMEDPLPVDVTALEEEVRGFGEKEVELKTRAEGLLDEKRVAETDMAAVKESYAAVEASVREKSDCGIPLREEISQAQVEVEKARNERKHYLAKLKEQERKIQLLDADIEKYKSDLESDRAKATEICPPIATKRTDSSIENEIRQIQRRVEEEEEVHGNEREVMETYKGKKERYDQVMGEVRQLRNYLSKLDEVMERRQEAYLKMRKDIASRTKYYFIILLFQRKYGGKMMFDFDKKTLDILVKTEGGVKVDQAEGKDLKALSGGERSFSTVCFILSLWEAMEAPFRCLDEFDVFMDMVNRQVSMDMMLETADMHKDMQFVFLTPQDMRSLRKIDNVKIFRMPDPERSQKTLNFSQNSTVSS</sequence>
<protein>
    <submittedName>
        <fullName evidence="16">Structural maintenance of chromosomes protein 6</fullName>
    </submittedName>
</protein>
<evidence type="ECO:0000259" key="14">
    <source>
        <dbReference type="Pfam" id="PF02463"/>
    </source>
</evidence>
<evidence type="ECO:0000313" key="16">
    <source>
        <dbReference type="RefSeq" id="XP_012944778.1"/>
    </source>
</evidence>
<dbReference type="PANTHER" id="PTHR19306:SF6">
    <property type="entry name" value="STRUCTURAL MAINTENANCE OF CHROMOSOMES PROTEIN 6"/>
    <property type="match status" value="1"/>
</dbReference>
<evidence type="ECO:0000256" key="13">
    <source>
        <dbReference type="SAM" id="MobiDB-lite"/>
    </source>
</evidence>
<evidence type="ECO:0000256" key="11">
    <source>
        <dbReference type="ARBA" id="ARBA00023242"/>
    </source>
</evidence>
<dbReference type="SUPFAM" id="SSF75553">
    <property type="entry name" value="Smc hinge domain"/>
    <property type="match status" value="1"/>
</dbReference>